<sequence>MTFPAYPKTEEQKKLLALAGELADTFAKRAAEKDWAGIFPYENYDDLRASGYLTMTVPKEYGGMGASLLDVSLAQQRLAQGDASTALAASMHLSNIAKMAENAAGTGHNAFFARVCQAVIEEGALLNAALSEPATGSPSRGGLPTTKAVRQPDGSWVVTGRKTFTTGSPALYFFLTSCAIEDTTDLPSLNAERGSFLIPRSAKGVSIKETWNSVGMRGSGSHDLILEEVHLEPEAYMENQLPSNPAAKHRLSAWSFPTAAVYLGIAEAARNEAVKFAQKRRPNSLKQPITTLPHIQEKMAKIELALLQSKAVFFGVAEQFTIDDTSVPASQFAAAKYLVTNHAVEIVDLAMRLVGGASLSLSFPLQRYYRDVRAGLHHPPMDDVTITMLANDAFATPEE</sequence>
<dbReference type="SUPFAM" id="SSF47203">
    <property type="entry name" value="Acyl-CoA dehydrogenase C-terminal domain-like"/>
    <property type="match status" value="1"/>
</dbReference>
<dbReference type="Pfam" id="PF00441">
    <property type="entry name" value="Acyl-CoA_dh_1"/>
    <property type="match status" value="1"/>
</dbReference>
<evidence type="ECO:0000259" key="9">
    <source>
        <dbReference type="Pfam" id="PF02771"/>
    </source>
</evidence>
<comment type="similarity">
    <text evidence="2 5">Belongs to the acyl-CoA dehydrogenase family.</text>
</comment>
<dbReference type="InterPro" id="IPR013786">
    <property type="entry name" value="AcylCoA_DH/ox_N"/>
</dbReference>
<dbReference type="RefSeq" id="WP_170142427.1">
    <property type="nucleotide sequence ID" value="NZ_BIFX01000001.1"/>
</dbReference>
<keyword evidence="3 5" id="KW-0285">Flavoprotein</keyword>
<dbReference type="PIRSF" id="PIRSF016578">
    <property type="entry name" value="HsaA"/>
    <property type="match status" value="1"/>
</dbReference>
<keyword evidence="5" id="KW-0560">Oxidoreductase</keyword>
<evidence type="ECO:0000256" key="5">
    <source>
        <dbReference type="RuleBase" id="RU362125"/>
    </source>
</evidence>
<evidence type="ECO:0000313" key="10">
    <source>
        <dbReference type="EMBL" id="PZW32923.1"/>
    </source>
</evidence>
<feature type="domain" description="Acyl-CoA dehydrogenase/oxidase N-terminal" evidence="9">
    <location>
        <begin position="9"/>
        <end position="98"/>
    </location>
</feature>
<dbReference type="InterPro" id="IPR006091">
    <property type="entry name" value="Acyl-CoA_Oxase/DH_mid-dom"/>
</dbReference>
<dbReference type="GO" id="GO:0050660">
    <property type="term" value="F:flavin adenine dinucleotide binding"/>
    <property type="evidence" value="ECO:0007669"/>
    <property type="project" value="InterPro"/>
</dbReference>
<name>A0A326UKK1_THEHA</name>
<evidence type="ECO:0000256" key="2">
    <source>
        <dbReference type="ARBA" id="ARBA00009347"/>
    </source>
</evidence>
<evidence type="ECO:0000259" key="8">
    <source>
        <dbReference type="Pfam" id="PF02770"/>
    </source>
</evidence>
<dbReference type="InterPro" id="IPR009075">
    <property type="entry name" value="AcylCo_DH/oxidase_C"/>
</dbReference>
<dbReference type="PANTHER" id="PTHR43831">
    <property type="entry name" value="ISOBUTYRYL-COA DEHYDROGENASE"/>
    <property type="match status" value="1"/>
</dbReference>
<evidence type="ECO:0000313" key="11">
    <source>
        <dbReference type="Proteomes" id="UP000248806"/>
    </source>
</evidence>
<dbReference type="PANTHER" id="PTHR43831:SF1">
    <property type="entry name" value="ISOBUTYRYL-COA DEHYDROGENASE, MITOCHONDRIAL"/>
    <property type="match status" value="1"/>
</dbReference>
<reference evidence="10 11" key="1">
    <citation type="submission" date="2018-06" db="EMBL/GenBank/DDBJ databases">
        <title>Genomic Encyclopedia of Archaeal and Bacterial Type Strains, Phase II (KMG-II): from individual species to whole genera.</title>
        <authorList>
            <person name="Goeker M."/>
        </authorList>
    </citation>
    <scope>NUCLEOTIDE SEQUENCE [LARGE SCALE GENOMIC DNA]</scope>
    <source>
        <strain evidence="10 11">ATCC BAA-1881</strain>
    </source>
</reference>
<proteinExistence type="inferred from homology"/>
<dbReference type="Gene3D" id="1.20.140.10">
    <property type="entry name" value="Butyryl-CoA Dehydrogenase, subunit A, domain 3"/>
    <property type="match status" value="1"/>
</dbReference>
<organism evidence="10 11">
    <name type="scientific">Thermosporothrix hazakensis</name>
    <dbReference type="NCBI Taxonomy" id="644383"/>
    <lineage>
        <taxon>Bacteria</taxon>
        <taxon>Bacillati</taxon>
        <taxon>Chloroflexota</taxon>
        <taxon>Ktedonobacteria</taxon>
        <taxon>Ktedonobacterales</taxon>
        <taxon>Thermosporotrichaceae</taxon>
        <taxon>Thermosporothrix</taxon>
    </lineage>
</organism>
<dbReference type="CDD" id="cd00567">
    <property type="entry name" value="ACAD"/>
    <property type="match status" value="1"/>
</dbReference>
<dbReference type="InterPro" id="IPR037069">
    <property type="entry name" value="AcylCoA_DH/ox_N_sf"/>
</dbReference>
<dbReference type="Gene3D" id="2.40.110.10">
    <property type="entry name" value="Butyryl-CoA Dehydrogenase, subunit A, domain 2"/>
    <property type="match status" value="1"/>
</dbReference>
<dbReference type="InterPro" id="IPR036250">
    <property type="entry name" value="AcylCo_DH-like_C"/>
</dbReference>
<evidence type="ECO:0000256" key="6">
    <source>
        <dbReference type="SAM" id="MobiDB-lite"/>
    </source>
</evidence>
<dbReference type="Gene3D" id="1.10.540.10">
    <property type="entry name" value="Acyl-CoA dehydrogenase/oxidase, N-terminal domain"/>
    <property type="match status" value="1"/>
</dbReference>
<dbReference type="InterPro" id="IPR046373">
    <property type="entry name" value="Acyl-CoA_Oxase/DH_mid-dom_sf"/>
</dbReference>
<feature type="domain" description="Acyl-CoA dehydrogenase/oxidase C-terminal" evidence="7">
    <location>
        <begin position="256"/>
        <end position="374"/>
    </location>
</feature>
<dbReference type="Proteomes" id="UP000248806">
    <property type="component" value="Unassembled WGS sequence"/>
</dbReference>
<dbReference type="GO" id="GO:0016627">
    <property type="term" value="F:oxidoreductase activity, acting on the CH-CH group of donors"/>
    <property type="evidence" value="ECO:0007669"/>
    <property type="project" value="InterPro"/>
</dbReference>
<dbReference type="SUPFAM" id="SSF56645">
    <property type="entry name" value="Acyl-CoA dehydrogenase NM domain-like"/>
    <property type="match status" value="1"/>
</dbReference>
<evidence type="ECO:0000256" key="1">
    <source>
        <dbReference type="ARBA" id="ARBA00001974"/>
    </source>
</evidence>
<keyword evidence="11" id="KW-1185">Reference proteome</keyword>
<dbReference type="EMBL" id="QKUF01000003">
    <property type="protein sequence ID" value="PZW32923.1"/>
    <property type="molecule type" value="Genomic_DNA"/>
</dbReference>
<dbReference type="InterPro" id="IPR052547">
    <property type="entry name" value="Mito_Isobutyryl-CoADH"/>
</dbReference>
<feature type="domain" description="Acyl-CoA oxidase/dehydrogenase middle" evidence="8">
    <location>
        <begin position="128"/>
        <end position="229"/>
    </location>
</feature>
<dbReference type="Pfam" id="PF02770">
    <property type="entry name" value="Acyl-CoA_dh_M"/>
    <property type="match status" value="1"/>
</dbReference>
<gene>
    <name evidence="10" type="ORF">EI42_01468</name>
</gene>
<comment type="caution">
    <text evidence="10">The sequence shown here is derived from an EMBL/GenBank/DDBJ whole genome shotgun (WGS) entry which is preliminary data.</text>
</comment>
<dbReference type="AlphaFoldDB" id="A0A326UKK1"/>
<feature type="region of interest" description="Disordered" evidence="6">
    <location>
        <begin position="131"/>
        <end position="151"/>
    </location>
</feature>
<dbReference type="InterPro" id="IPR009100">
    <property type="entry name" value="AcylCoA_DH/oxidase_NM_dom_sf"/>
</dbReference>
<comment type="cofactor">
    <cofactor evidence="1 5">
        <name>FAD</name>
        <dbReference type="ChEBI" id="CHEBI:57692"/>
    </cofactor>
</comment>
<dbReference type="Pfam" id="PF02771">
    <property type="entry name" value="Acyl-CoA_dh_N"/>
    <property type="match status" value="1"/>
</dbReference>
<keyword evidence="4 5" id="KW-0274">FAD</keyword>
<evidence type="ECO:0000256" key="4">
    <source>
        <dbReference type="ARBA" id="ARBA00022827"/>
    </source>
</evidence>
<protein>
    <submittedName>
        <fullName evidence="10">Alkylation response protein AidB-like acyl-CoA dehydrogenase</fullName>
    </submittedName>
</protein>
<evidence type="ECO:0000256" key="3">
    <source>
        <dbReference type="ARBA" id="ARBA00022630"/>
    </source>
</evidence>
<accession>A0A326UKK1</accession>
<evidence type="ECO:0000259" key="7">
    <source>
        <dbReference type="Pfam" id="PF00441"/>
    </source>
</evidence>